<evidence type="ECO:0000313" key="2">
    <source>
        <dbReference type="Proteomes" id="UP001246690"/>
    </source>
</evidence>
<accession>A0ABY9S5I0</accession>
<sequence>MNTLFVVGDIQINESLLLGNNQDAPSLMWIKDRHATMRALTSKV</sequence>
<name>A0ABY9S5I0_9ENTR</name>
<dbReference type="RefSeq" id="WP_309874914.1">
    <property type="nucleotide sequence ID" value="NZ_CP133838.1"/>
</dbReference>
<organism evidence="1 2">
    <name type="scientific">Buttiauxella selenatireducens</name>
    <dbReference type="NCBI Taxonomy" id="3073902"/>
    <lineage>
        <taxon>Bacteria</taxon>
        <taxon>Pseudomonadati</taxon>
        <taxon>Pseudomonadota</taxon>
        <taxon>Gammaproteobacteria</taxon>
        <taxon>Enterobacterales</taxon>
        <taxon>Enterobacteriaceae</taxon>
        <taxon>Buttiauxella</taxon>
    </lineage>
</organism>
<gene>
    <name evidence="1" type="ORF">RHD99_14935</name>
</gene>
<evidence type="ECO:0000313" key="1">
    <source>
        <dbReference type="EMBL" id="WMY72766.1"/>
    </source>
</evidence>
<reference evidence="1 2" key="1">
    <citation type="submission" date="2023-09" db="EMBL/GenBank/DDBJ databases">
        <title>Buttiauxella selenatireducens sp. nov., isolated from the rhizosphere of Cardamine hupingshanesis.</title>
        <authorList>
            <person name="Zhang S."/>
            <person name="Xu Z."/>
            <person name="Wang H."/>
            <person name="Guo Y."/>
        </authorList>
    </citation>
    <scope>NUCLEOTIDE SEQUENCE [LARGE SCALE GENOMIC DNA]</scope>
    <source>
        <strain evidence="1 2">R73</strain>
    </source>
</reference>
<keyword evidence="2" id="KW-1185">Reference proteome</keyword>
<dbReference type="EMBL" id="CP133838">
    <property type="protein sequence ID" value="WMY72766.1"/>
    <property type="molecule type" value="Genomic_DNA"/>
</dbReference>
<protein>
    <submittedName>
        <fullName evidence="1">Uncharacterized protein</fullName>
    </submittedName>
</protein>
<dbReference type="Proteomes" id="UP001246690">
    <property type="component" value="Chromosome"/>
</dbReference>
<proteinExistence type="predicted"/>